<protein>
    <submittedName>
        <fullName evidence="3">YggT family protein</fullName>
    </submittedName>
</protein>
<dbReference type="PANTHER" id="PTHR33219:SF14">
    <property type="entry name" value="PROTEIN COFACTOR ASSEMBLY OF COMPLEX C SUBUNIT B CCB3, CHLOROPLASTIC-RELATED"/>
    <property type="match status" value="1"/>
</dbReference>
<dbReference type="InterPro" id="IPR003425">
    <property type="entry name" value="CCB3/YggT"/>
</dbReference>
<dbReference type="AlphaFoldDB" id="A0A4R1F6S7"/>
<keyword evidence="2" id="KW-1133">Transmembrane helix</keyword>
<dbReference type="EMBL" id="SMFQ01000002">
    <property type="protein sequence ID" value="TCJ89290.1"/>
    <property type="molecule type" value="Genomic_DNA"/>
</dbReference>
<keyword evidence="2" id="KW-0472">Membrane</keyword>
<accession>A0A4R1F6S7</accession>
<dbReference type="GO" id="GO:0016020">
    <property type="term" value="C:membrane"/>
    <property type="evidence" value="ECO:0007669"/>
    <property type="project" value="InterPro"/>
</dbReference>
<dbReference type="PANTHER" id="PTHR33219">
    <property type="entry name" value="YLMG HOMOLOG PROTEIN 2, CHLOROPLASTIC"/>
    <property type="match status" value="1"/>
</dbReference>
<comment type="caution">
    <text evidence="3">The sequence shown here is derived from an EMBL/GenBank/DDBJ whole genome shotgun (WGS) entry which is preliminary data.</text>
</comment>
<keyword evidence="4" id="KW-1185">Reference proteome</keyword>
<sequence length="190" mass="20798">MLGLSILGLSVVSQIVIFLIETVFSLYIGAVVIRLLLGFARASFHNPFSQFLVKITNPVLVPLRRFIPSFGSVDTSAVVLAYALTWIKLSLLFLISKGAIMFPETLLFALGELVKTIIWIYIIALIIQAVLSWVGNAQGNPLVPLINSLTNPILRPIRKVVPLVGMMDLSPLVAILGLNILLIIANNLFH</sequence>
<dbReference type="Proteomes" id="UP000294887">
    <property type="component" value="Unassembled WGS sequence"/>
</dbReference>
<comment type="similarity">
    <text evidence="1">Belongs to the YggT family.</text>
</comment>
<feature type="transmembrane region" description="Helical" evidence="2">
    <location>
        <begin position="91"/>
        <end position="110"/>
    </location>
</feature>
<evidence type="ECO:0000256" key="2">
    <source>
        <dbReference type="SAM" id="Phobius"/>
    </source>
</evidence>
<feature type="transmembrane region" description="Helical" evidence="2">
    <location>
        <begin position="24"/>
        <end position="44"/>
    </location>
</feature>
<reference evidence="3 4" key="1">
    <citation type="submission" date="2019-03" db="EMBL/GenBank/DDBJ databases">
        <title>Genomic Encyclopedia of Type Strains, Phase IV (KMG-IV): sequencing the most valuable type-strain genomes for metagenomic binning, comparative biology and taxonomic classification.</title>
        <authorList>
            <person name="Goeker M."/>
        </authorList>
    </citation>
    <scope>NUCLEOTIDE SEQUENCE [LARGE SCALE GENOMIC DNA]</scope>
    <source>
        <strain evidence="3 4">DSM 24830</strain>
    </source>
</reference>
<gene>
    <name evidence="3" type="ORF">EV695_1153</name>
</gene>
<dbReference type="Pfam" id="PF02325">
    <property type="entry name" value="CCB3_YggT"/>
    <property type="match status" value="2"/>
</dbReference>
<evidence type="ECO:0000313" key="3">
    <source>
        <dbReference type="EMBL" id="TCJ89290.1"/>
    </source>
</evidence>
<keyword evidence="2" id="KW-0812">Transmembrane</keyword>
<feature type="transmembrane region" description="Helical" evidence="2">
    <location>
        <begin position="169"/>
        <end position="189"/>
    </location>
</feature>
<dbReference type="RefSeq" id="WP_243651483.1">
    <property type="nucleotide sequence ID" value="NZ_BAAAFU010000008.1"/>
</dbReference>
<evidence type="ECO:0000313" key="4">
    <source>
        <dbReference type="Proteomes" id="UP000294887"/>
    </source>
</evidence>
<feature type="transmembrane region" description="Helical" evidence="2">
    <location>
        <begin position="117"/>
        <end position="135"/>
    </location>
</feature>
<evidence type="ECO:0000256" key="1">
    <source>
        <dbReference type="ARBA" id="ARBA00010894"/>
    </source>
</evidence>
<name>A0A4R1F6S7_9GAMM</name>
<organism evidence="3 4">
    <name type="scientific">Cocleimonas flava</name>
    <dbReference type="NCBI Taxonomy" id="634765"/>
    <lineage>
        <taxon>Bacteria</taxon>
        <taxon>Pseudomonadati</taxon>
        <taxon>Pseudomonadota</taxon>
        <taxon>Gammaproteobacteria</taxon>
        <taxon>Thiotrichales</taxon>
        <taxon>Thiotrichaceae</taxon>
        <taxon>Cocleimonas</taxon>
    </lineage>
</organism>
<proteinExistence type="inferred from homology"/>